<dbReference type="InterPro" id="IPR058210">
    <property type="entry name" value="SACS/Nov_dom"/>
</dbReference>
<proteinExistence type="predicted"/>
<dbReference type="AlphaFoldDB" id="A0A314UP39"/>
<dbReference type="SUPFAM" id="SSF55874">
    <property type="entry name" value="ATPase domain of HSP90 chaperone/DNA topoisomerase II/histidine kinase"/>
    <property type="match status" value="1"/>
</dbReference>
<dbReference type="Pfam" id="PF25794">
    <property type="entry name" value="SACS"/>
    <property type="match status" value="1"/>
</dbReference>
<keyword evidence="3" id="KW-1185">Reference proteome</keyword>
<dbReference type="STRING" id="2094558.A0A314UP39"/>
<dbReference type="InterPro" id="IPR036890">
    <property type="entry name" value="HATPase_C_sf"/>
</dbReference>
<dbReference type="NCBIfam" id="NF047352">
    <property type="entry name" value="P_loop_sacsin"/>
    <property type="match status" value="1"/>
</dbReference>
<dbReference type="Proteomes" id="UP000250321">
    <property type="component" value="Unassembled WGS sequence"/>
</dbReference>
<reference evidence="2 3" key="1">
    <citation type="submission" date="2018-02" db="EMBL/GenBank/DDBJ databases">
        <title>Draft genome of wild Prunus yedoensis var. nudiflora.</title>
        <authorList>
            <person name="Baek S."/>
            <person name="Kim J.-H."/>
            <person name="Choi K."/>
            <person name="Kim G.-B."/>
            <person name="Cho A."/>
            <person name="Jang H."/>
            <person name="Shin C.-H."/>
            <person name="Yu H.-J."/>
            <person name="Mun J.-H."/>
        </authorList>
    </citation>
    <scope>NUCLEOTIDE SEQUENCE [LARGE SCALE GENOMIC DNA]</scope>
    <source>
        <strain evidence="3">cv. Jeju island</strain>
        <tissue evidence="2">Leaf</tissue>
    </source>
</reference>
<dbReference type="PANTHER" id="PTHR32387:SF11">
    <property type="entry name" value="PROTEIN NO VEIN C-TERMINAL DOMAIN-CONTAINING PROTEIN"/>
    <property type="match status" value="1"/>
</dbReference>
<dbReference type="InterPro" id="IPR052957">
    <property type="entry name" value="Auxin_embryo_med"/>
</dbReference>
<dbReference type="EMBL" id="PJQY01003318">
    <property type="protein sequence ID" value="PQM38364.1"/>
    <property type="molecule type" value="Genomic_DNA"/>
</dbReference>
<sequence length="850" mass="95822">MASSDTNEELRSAKLHIEEIRTKKFSIGKKEPNPLTLDLHHAVASLSAELYQKDIHFLMELIQNAEDNEYKEGVEPTLEFVLTKKDITGSGAPATLLVFNNEVGFSRKNIDSICSIGRSTKKGKRQRGFIGEKGIGFKSVFLVSSQPHIFSNGYRVRFMEEPNQDCGIGYIVPEYVSGVSFLPSIYDVYGVNKILPTTTFILPLKPDKVEAVRAQLSELHPEILLFLSKVKRLYVRGFDPEEADDVSTISIFSETEQKDLSDKRANSRVVTLSVKEKKCDTEELCKYYLWREAFPVNPRNRVGIRTDVEEWVITLAFPFGERLRRGTSSVGIFAFLPTAMVTNFPFVIQADFILASSRESIMLDNVWNLGILDCVPSAFVNAFQSCVRELSFFPSVDQAFQFLPAQPSAIPVFNNLREAIRTKVQGLQIVPCQMFSGMSCLFLKPQRAVRILPKFRDLVLQMKSEGAISSNSSSLKKVLHSSLDLEKYSAVLDFLDVASSGGDWYKKCIKSCNLVLLSDVVYVELLCFIVDNEKKFSNHIKTLPLIKYINCEGNLALCTIANTKTETLKVRYAMDLELHTWLSKCNMEFGCPGVYFLPNRTQKALLNNQKSAKIKNSRSYMSLSLCNWLDQAGVISCSAGTYASLLQNHVSGKEPNLAVTLSNFLYHTHRKGFLADYSISDICRRIPVIDGADHVRMQRTVTLVPALDSKWMKLFGPQNPFVEQNYVDIGHVYSKSSLFLGESTPEKELLQFICKHSKAVDLPELCPPDVVLQIASHELSSEQAFLLLDWIRLLRTKGARLPLKFIESIRDGKWIKTYSGYISPRMAILPDETGKAIIDLMKHVLKLSPF</sequence>
<protein>
    <recommendedName>
        <fullName evidence="1">Sacsin/Nov domain-containing protein</fullName>
    </recommendedName>
</protein>
<organism evidence="2 3">
    <name type="scientific">Prunus yedoensis var. nudiflora</name>
    <dbReference type="NCBI Taxonomy" id="2094558"/>
    <lineage>
        <taxon>Eukaryota</taxon>
        <taxon>Viridiplantae</taxon>
        <taxon>Streptophyta</taxon>
        <taxon>Embryophyta</taxon>
        <taxon>Tracheophyta</taxon>
        <taxon>Spermatophyta</taxon>
        <taxon>Magnoliopsida</taxon>
        <taxon>eudicotyledons</taxon>
        <taxon>Gunneridae</taxon>
        <taxon>Pentapetalae</taxon>
        <taxon>rosids</taxon>
        <taxon>fabids</taxon>
        <taxon>Rosales</taxon>
        <taxon>Rosaceae</taxon>
        <taxon>Amygdaloideae</taxon>
        <taxon>Amygdaleae</taxon>
        <taxon>Prunus</taxon>
    </lineage>
</organism>
<evidence type="ECO:0000313" key="3">
    <source>
        <dbReference type="Proteomes" id="UP000250321"/>
    </source>
</evidence>
<evidence type="ECO:0000313" key="2">
    <source>
        <dbReference type="EMBL" id="PQM38364.1"/>
    </source>
</evidence>
<dbReference type="OrthoDB" id="1262810at2759"/>
<accession>A0A314UP39</accession>
<name>A0A314UP39_PRUYE</name>
<dbReference type="Gene3D" id="3.30.565.10">
    <property type="entry name" value="Histidine kinase-like ATPase, C-terminal domain"/>
    <property type="match status" value="1"/>
</dbReference>
<evidence type="ECO:0000259" key="1">
    <source>
        <dbReference type="Pfam" id="PF25794"/>
    </source>
</evidence>
<feature type="domain" description="Sacsin/Nov" evidence="1">
    <location>
        <begin position="51"/>
        <end position="155"/>
    </location>
</feature>
<gene>
    <name evidence="2" type="ORF">Pyn_20294</name>
</gene>
<comment type="caution">
    <text evidence="2">The sequence shown here is derived from an EMBL/GenBank/DDBJ whole genome shotgun (WGS) entry which is preliminary data.</text>
</comment>
<dbReference type="PANTHER" id="PTHR32387">
    <property type="entry name" value="WU:FJ29H11"/>
    <property type="match status" value="1"/>
</dbReference>